<reference evidence="2" key="1">
    <citation type="submission" date="2022-11" db="UniProtKB">
        <authorList>
            <consortium name="WormBaseParasite"/>
        </authorList>
    </citation>
    <scope>IDENTIFICATION</scope>
</reference>
<evidence type="ECO:0000313" key="1">
    <source>
        <dbReference type="Proteomes" id="UP000887580"/>
    </source>
</evidence>
<dbReference type="Proteomes" id="UP000887580">
    <property type="component" value="Unplaced"/>
</dbReference>
<proteinExistence type="predicted"/>
<sequence>MLTSRIGLNGLNGFVRQISAFSLSAGIQKSHCLSTSQSLNFESNKRTLFLSQKKDLFEANLLKQGSSYRTFSTEVTEDSEKEKTKAVFPGAWENDQW</sequence>
<evidence type="ECO:0000313" key="2">
    <source>
        <dbReference type="WBParaSite" id="PS1159_v2.g5987.t1"/>
    </source>
</evidence>
<organism evidence="1 2">
    <name type="scientific">Panagrolaimus sp. PS1159</name>
    <dbReference type="NCBI Taxonomy" id="55785"/>
    <lineage>
        <taxon>Eukaryota</taxon>
        <taxon>Metazoa</taxon>
        <taxon>Ecdysozoa</taxon>
        <taxon>Nematoda</taxon>
        <taxon>Chromadorea</taxon>
        <taxon>Rhabditida</taxon>
        <taxon>Tylenchina</taxon>
        <taxon>Panagrolaimomorpha</taxon>
        <taxon>Panagrolaimoidea</taxon>
        <taxon>Panagrolaimidae</taxon>
        <taxon>Panagrolaimus</taxon>
    </lineage>
</organism>
<protein>
    <submittedName>
        <fullName evidence="2">Uncharacterized protein</fullName>
    </submittedName>
</protein>
<accession>A0AC35GK40</accession>
<name>A0AC35GK40_9BILA</name>
<dbReference type="WBParaSite" id="PS1159_v2.g5987.t1">
    <property type="protein sequence ID" value="PS1159_v2.g5987.t1"/>
    <property type="gene ID" value="PS1159_v2.g5987"/>
</dbReference>